<evidence type="ECO:0000256" key="1">
    <source>
        <dbReference type="ARBA" id="ARBA00007469"/>
    </source>
</evidence>
<comment type="similarity">
    <text evidence="1 7">Belongs to the RNase T2 family.</text>
</comment>
<keyword evidence="8" id="KW-0732">Signal</keyword>
<keyword evidence="2" id="KW-0540">Nuclease</keyword>
<keyword evidence="6" id="KW-0456">Lyase</keyword>
<keyword evidence="10" id="KW-1185">Reference proteome</keyword>
<dbReference type="AlphaFoldDB" id="A0AAW2DTI6"/>
<dbReference type="PANTHER" id="PTHR11240">
    <property type="entry name" value="RIBONUCLEASE T2"/>
    <property type="match status" value="1"/>
</dbReference>
<evidence type="ECO:0000313" key="9">
    <source>
        <dbReference type="EMBL" id="KAL0014062.1"/>
    </source>
</evidence>
<dbReference type="GO" id="GO:0006401">
    <property type="term" value="P:RNA catabolic process"/>
    <property type="evidence" value="ECO:0007669"/>
    <property type="project" value="TreeGrafter"/>
</dbReference>
<dbReference type="GO" id="GO:0033897">
    <property type="term" value="F:ribonuclease T2 activity"/>
    <property type="evidence" value="ECO:0007669"/>
    <property type="project" value="InterPro"/>
</dbReference>
<evidence type="ECO:0000256" key="6">
    <source>
        <dbReference type="ARBA" id="ARBA00023239"/>
    </source>
</evidence>
<feature type="chain" id="PRO_5043677122" evidence="8">
    <location>
        <begin position="17"/>
        <end position="233"/>
    </location>
</feature>
<dbReference type="InterPro" id="IPR036430">
    <property type="entry name" value="RNase_T2-like_sf"/>
</dbReference>
<dbReference type="SUPFAM" id="SSF55895">
    <property type="entry name" value="Ribonuclease Rh-like"/>
    <property type="match status" value="1"/>
</dbReference>
<dbReference type="Pfam" id="PF00445">
    <property type="entry name" value="Ribonuclease_T2"/>
    <property type="match status" value="1"/>
</dbReference>
<dbReference type="PROSITE" id="PS00530">
    <property type="entry name" value="RNASE_T2_1"/>
    <property type="match status" value="1"/>
</dbReference>
<evidence type="ECO:0000256" key="4">
    <source>
        <dbReference type="ARBA" id="ARBA00022801"/>
    </source>
</evidence>
<name>A0AAW2DTI6_9ROSI</name>
<protein>
    <submittedName>
        <fullName evidence="9">Uncharacterized protein</fullName>
    </submittedName>
</protein>
<dbReference type="GO" id="GO:0003723">
    <property type="term" value="F:RNA binding"/>
    <property type="evidence" value="ECO:0007669"/>
    <property type="project" value="InterPro"/>
</dbReference>
<evidence type="ECO:0000313" key="10">
    <source>
        <dbReference type="Proteomes" id="UP001459277"/>
    </source>
</evidence>
<sequence length="233" mass="26650">MKVFIWFLFFLPIVYAAEHYDYFQLVLQWPPTVCRGPCTRPVQQNFTIHGLWPSDSTMPGRPINCTGSQFDATLIKDLTPSLDKFWPNLTGDNEYFWRNQWESHGTCSEDTFNEHGYFSKALELKENVDILGYLDDGGIKPLPPKVVYRSSDISEVIEHGGHKFNGTGHKPRLWCSEDNKLLEISVCYNLDLAYTDCPPKLLNYSSHICKDQCVGFPDFPYPPPPLLASAVSY</sequence>
<comment type="caution">
    <text evidence="9">The sequence shown here is derived from an EMBL/GenBank/DDBJ whole genome shotgun (WGS) entry which is preliminary data.</text>
</comment>
<feature type="signal peptide" evidence="8">
    <location>
        <begin position="1"/>
        <end position="16"/>
    </location>
</feature>
<keyword evidence="4" id="KW-0378">Hydrolase</keyword>
<dbReference type="InterPro" id="IPR001568">
    <property type="entry name" value="RNase_T2-like"/>
</dbReference>
<dbReference type="InterPro" id="IPR033697">
    <property type="entry name" value="Ribonuclease_T2_eukaryotic"/>
</dbReference>
<dbReference type="Gene3D" id="3.90.730.10">
    <property type="entry name" value="Ribonuclease T2-like"/>
    <property type="match status" value="1"/>
</dbReference>
<evidence type="ECO:0000256" key="3">
    <source>
        <dbReference type="ARBA" id="ARBA00022759"/>
    </source>
</evidence>
<dbReference type="InterPro" id="IPR018188">
    <property type="entry name" value="RNase_T2_His_AS_1"/>
</dbReference>
<proteinExistence type="inferred from homology"/>
<dbReference type="GO" id="GO:0016787">
    <property type="term" value="F:hydrolase activity"/>
    <property type="evidence" value="ECO:0007669"/>
    <property type="project" value="UniProtKB-KW"/>
</dbReference>
<evidence type="ECO:0000256" key="8">
    <source>
        <dbReference type="SAM" id="SignalP"/>
    </source>
</evidence>
<dbReference type="Proteomes" id="UP001459277">
    <property type="component" value="Unassembled WGS sequence"/>
</dbReference>
<dbReference type="PANTHER" id="PTHR11240:SF75">
    <property type="entry name" value="RIBONUCLEASE 3"/>
    <property type="match status" value="1"/>
</dbReference>
<evidence type="ECO:0000256" key="2">
    <source>
        <dbReference type="ARBA" id="ARBA00022722"/>
    </source>
</evidence>
<keyword evidence="3" id="KW-0255">Endonuclease</keyword>
<dbReference type="CDD" id="cd01061">
    <property type="entry name" value="RNase_T2_euk"/>
    <property type="match status" value="1"/>
</dbReference>
<accession>A0AAW2DTI6</accession>
<dbReference type="GO" id="GO:0005576">
    <property type="term" value="C:extracellular region"/>
    <property type="evidence" value="ECO:0007669"/>
    <property type="project" value="TreeGrafter"/>
</dbReference>
<organism evidence="9 10">
    <name type="scientific">Lithocarpus litseifolius</name>
    <dbReference type="NCBI Taxonomy" id="425828"/>
    <lineage>
        <taxon>Eukaryota</taxon>
        <taxon>Viridiplantae</taxon>
        <taxon>Streptophyta</taxon>
        <taxon>Embryophyta</taxon>
        <taxon>Tracheophyta</taxon>
        <taxon>Spermatophyta</taxon>
        <taxon>Magnoliopsida</taxon>
        <taxon>eudicotyledons</taxon>
        <taxon>Gunneridae</taxon>
        <taxon>Pentapetalae</taxon>
        <taxon>rosids</taxon>
        <taxon>fabids</taxon>
        <taxon>Fagales</taxon>
        <taxon>Fagaceae</taxon>
        <taxon>Lithocarpus</taxon>
    </lineage>
</organism>
<evidence type="ECO:0000256" key="7">
    <source>
        <dbReference type="RuleBase" id="RU004328"/>
    </source>
</evidence>
<evidence type="ECO:0000256" key="5">
    <source>
        <dbReference type="ARBA" id="ARBA00023157"/>
    </source>
</evidence>
<keyword evidence="5" id="KW-1015">Disulfide bond</keyword>
<gene>
    <name evidence="9" type="ORF">SO802_001131</name>
</gene>
<reference evidence="9 10" key="1">
    <citation type="submission" date="2024-01" db="EMBL/GenBank/DDBJ databases">
        <title>A telomere-to-telomere, gap-free genome of sweet tea (Lithocarpus litseifolius).</title>
        <authorList>
            <person name="Zhou J."/>
        </authorList>
    </citation>
    <scope>NUCLEOTIDE SEQUENCE [LARGE SCALE GENOMIC DNA]</scope>
    <source>
        <strain evidence="9">Zhou-2022a</strain>
        <tissue evidence="9">Leaf</tissue>
    </source>
</reference>
<dbReference type="EMBL" id="JAZDWU010000001">
    <property type="protein sequence ID" value="KAL0014062.1"/>
    <property type="molecule type" value="Genomic_DNA"/>
</dbReference>